<dbReference type="REBASE" id="17725">
    <property type="entry name" value="OtePBMrr3P"/>
</dbReference>
<feature type="chain" id="PRO_5002774617" description="Restriction endonuclease type IV Mrr domain-containing protein" evidence="2">
    <location>
        <begin position="23"/>
        <end position="276"/>
    </location>
</feature>
<keyword evidence="1" id="KW-0472">Membrane</keyword>
<dbReference type="AlphaFoldDB" id="B1ZVE8"/>
<proteinExistence type="predicted"/>
<feature type="domain" description="Restriction endonuclease type IV Mrr" evidence="3">
    <location>
        <begin position="103"/>
        <end position="214"/>
    </location>
</feature>
<keyword evidence="1" id="KW-1133">Transmembrane helix</keyword>
<dbReference type="GO" id="GO:0004519">
    <property type="term" value="F:endonuclease activity"/>
    <property type="evidence" value="ECO:0007669"/>
    <property type="project" value="InterPro"/>
</dbReference>
<dbReference type="Pfam" id="PF04471">
    <property type="entry name" value="Mrr_cat"/>
    <property type="match status" value="1"/>
</dbReference>
<evidence type="ECO:0000313" key="4">
    <source>
        <dbReference type="EMBL" id="ACB76815.1"/>
    </source>
</evidence>
<keyword evidence="1" id="KW-0812">Transmembrane</keyword>
<dbReference type="Proteomes" id="UP000007013">
    <property type="component" value="Chromosome"/>
</dbReference>
<gene>
    <name evidence="4" type="ordered locus">Oter_3538</name>
</gene>
<evidence type="ECO:0000256" key="1">
    <source>
        <dbReference type="SAM" id="Phobius"/>
    </source>
</evidence>
<feature type="signal peptide" evidence="2">
    <location>
        <begin position="1"/>
        <end position="22"/>
    </location>
</feature>
<dbReference type="STRING" id="452637.Oter_3538"/>
<evidence type="ECO:0000259" key="3">
    <source>
        <dbReference type="Pfam" id="PF04471"/>
    </source>
</evidence>
<dbReference type="EMBL" id="CP001032">
    <property type="protein sequence ID" value="ACB76815.1"/>
    <property type="molecule type" value="Genomic_DNA"/>
</dbReference>
<keyword evidence="2" id="KW-0732">Signal</keyword>
<dbReference type="SUPFAM" id="SSF52980">
    <property type="entry name" value="Restriction endonuclease-like"/>
    <property type="match status" value="1"/>
</dbReference>
<dbReference type="HOGENOM" id="CLU_1007749_0_0_0"/>
<dbReference type="GO" id="GO:0003677">
    <property type="term" value="F:DNA binding"/>
    <property type="evidence" value="ECO:0007669"/>
    <property type="project" value="InterPro"/>
</dbReference>
<organism evidence="4 5">
    <name type="scientific">Opitutus terrae (strain DSM 11246 / JCM 15787 / PB90-1)</name>
    <dbReference type="NCBI Taxonomy" id="452637"/>
    <lineage>
        <taxon>Bacteria</taxon>
        <taxon>Pseudomonadati</taxon>
        <taxon>Verrucomicrobiota</taxon>
        <taxon>Opitutia</taxon>
        <taxon>Opitutales</taxon>
        <taxon>Opitutaceae</taxon>
        <taxon>Opitutus</taxon>
    </lineage>
</organism>
<evidence type="ECO:0000313" key="5">
    <source>
        <dbReference type="Proteomes" id="UP000007013"/>
    </source>
</evidence>
<name>B1ZVE8_OPITP</name>
<dbReference type="GO" id="GO:0009307">
    <property type="term" value="P:DNA restriction-modification system"/>
    <property type="evidence" value="ECO:0007669"/>
    <property type="project" value="InterPro"/>
</dbReference>
<protein>
    <recommendedName>
        <fullName evidence="3">Restriction endonuclease type IV Mrr domain-containing protein</fullName>
    </recommendedName>
</protein>
<dbReference type="InterPro" id="IPR007560">
    <property type="entry name" value="Restrct_endonuc_IV_Mrr"/>
</dbReference>
<dbReference type="InterPro" id="IPR011335">
    <property type="entry name" value="Restrct_endonuc-II-like"/>
</dbReference>
<dbReference type="KEGG" id="ote:Oter_3538"/>
<feature type="transmembrane region" description="Helical" evidence="1">
    <location>
        <begin position="32"/>
        <end position="51"/>
    </location>
</feature>
<sequence length="276" mass="30735">MAIEGWVWSVIVVLLSATPAAAAGRSAQTPWGTEWMWVVGIAVLALIVWQISQRWLAESRDDEEEPAWRWDFTEVYPYYTTPPPPETIAFELSEPRELTVALLRQLEWKRLEELVGAWYAAQGIVVQATHPGTVGGSNLLLYRGGEHRPFACVTCSPPHEPSLNIRRVRELAALMASTETAQGTFISAGEITPEVRAAAGAEGVERIDGPGLVARFAALRVEDRDRILHAVLRDDYRTPTCPNCGVKMELVETATKPMWRCPNFPRCQRRMAARSG</sequence>
<reference evidence="4 5" key="1">
    <citation type="journal article" date="2011" name="J. Bacteriol.">
        <title>Genome sequence of the verrucomicrobium Opitutus terrae PB90-1, an abundant inhabitant of rice paddy soil ecosystems.</title>
        <authorList>
            <person name="van Passel M.W."/>
            <person name="Kant R."/>
            <person name="Palva A."/>
            <person name="Copeland A."/>
            <person name="Lucas S."/>
            <person name="Lapidus A."/>
            <person name="Glavina del Rio T."/>
            <person name="Pitluck S."/>
            <person name="Goltsman E."/>
            <person name="Clum A."/>
            <person name="Sun H."/>
            <person name="Schmutz J."/>
            <person name="Larimer F.W."/>
            <person name="Land M.L."/>
            <person name="Hauser L."/>
            <person name="Kyrpides N."/>
            <person name="Mikhailova N."/>
            <person name="Richardson P.P."/>
            <person name="Janssen P.H."/>
            <person name="de Vos W.M."/>
            <person name="Smidt H."/>
        </authorList>
    </citation>
    <scope>NUCLEOTIDE SEQUENCE [LARGE SCALE GENOMIC DNA]</scope>
    <source>
        <strain evidence="5">DSM 11246 / JCM 15787 / PB90-1</strain>
    </source>
</reference>
<accession>B1ZVE8</accession>
<dbReference type="eggNOG" id="COG0551">
    <property type="taxonomic scope" value="Bacteria"/>
</dbReference>
<keyword evidence="5" id="KW-1185">Reference proteome</keyword>
<evidence type="ECO:0000256" key="2">
    <source>
        <dbReference type="SAM" id="SignalP"/>
    </source>
</evidence>